<dbReference type="InterPro" id="IPR002048">
    <property type="entry name" value="EF_hand_dom"/>
</dbReference>
<comment type="caution">
    <text evidence="3">The sequence shown here is derived from an EMBL/GenBank/DDBJ whole genome shotgun (WGS) entry which is preliminary data.</text>
</comment>
<feature type="domain" description="EF-hand" evidence="2">
    <location>
        <begin position="96"/>
        <end position="131"/>
    </location>
</feature>
<sequence>MVRPYLNDISNDEGERYAVYRYYGNSKKMRRLSRERERRKVKNWSSLAKTELFGLMLTGQMGTGVVNAVFVQQTLQVAKGDEEVLFLEKQKAAEEKYFKNVAKIFTKLDTSGDGLLSWGEFEQLLEDPKLRFLLDKLEIAAGDLKVLFDLLDDTGDGEISVEEFIEGVTRFKGAAKSLDVGQVLLRARRMERHIVNVEKSLDRKQPATTVASHAGLGANERVSSAGAMLGLAALPSVLEEFGGSVVLLYFLLYRGPWGLTIAQKRVCVWAVWASLLGGNLGAGRQARLTYLYCGGLEVQTGKEMMSI</sequence>
<accession>A0ABP0PE86</accession>
<dbReference type="SMART" id="SM00054">
    <property type="entry name" value="EFh"/>
    <property type="match status" value="2"/>
</dbReference>
<protein>
    <submittedName>
        <fullName evidence="3">EF-hand domain-containing protein</fullName>
    </submittedName>
</protein>
<dbReference type="EMBL" id="CAXAMM010035224">
    <property type="protein sequence ID" value="CAK9073971.1"/>
    <property type="molecule type" value="Genomic_DNA"/>
</dbReference>
<organism evidence="3 4">
    <name type="scientific">Durusdinium trenchii</name>
    <dbReference type="NCBI Taxonomy" id="1381693"/>
    <lineage>
        <taxon>Eukaryota</taxon>
        <taxon>Sar</taxon>
        <taxon>Alveolata</taxon>
        <taxon>Dinophyceae</taxon>
        <taxon>Suessiales</taxon>
        <taxon>Symbiodiniaceae</taxon>
        <taxon>Durusdinium</taxon>
    </lineage>
</organism>
<dbReference type="PROSITE" id="PS00018">
    <property type="entry name" value="EF_HAND_1"/>
    <property type="match status" value="1"/>
</dbReference>
<evidence type="ECO:0000313" key="3">
    <source>
        <dbReference type="EMBL" id="CAK9073971.1"/>
    </source>
</evidence>
<keyword evidence="4" id="KW-1185">Reference proteome</keyword>
<keyword evidence="1" id="KW-0106">Calcium</keyword>
<evidence type="ECO:0000256" key="1">
    <source>
        <dbReference type="ARBA" id="ARBA00022837"/>
    </source>
</evidence>
<evidence type="ECO:0000313" key="4">
    <source>
        <dbReference type="Proteomes" id="UP001642464"/>
    </source>
</evidence>
<dbReference type="SUPFAM" id="SSF47473">
    <property type="entry name" value="EF-hand"/>
    <property type="match status" value="1"/>
</dbReference>
<dbReference type="InterPro" id="IPR018247">
    <property type="entry name" value="EF_Hand_1_Ca_BS"/>
</dbReference>
<reference evidence="3 4" key="1">
    <citation type="submission" date="2024-02" db="EMBL/GenBank/DDBJ databases">
        <authorList>
            <person name="Chen Y."/>
            <person name="Shah S."/>
            <person name="Dougan E. K."/>
            <person name="Thang M."/>
            <person name="Chan C."/>
        </authorList>
    </citation>
    <scope>NUCLEOTIDE SEQUENCE [LARGE SCALE GENOMIC DNA]</scope>
</reference>
<dbReference type="Proteomes" id="UP001642464">
    <property type="component" value="Unassembled WGS sequence"/>
</dbReference>
<dbReference type="PROSITE" id="PS50222">
    <property type="entry name" value="EF_HAND_2"/>
    <property type="match status" value="2"/>
</dbReference>
<feature type="domain" description="EF-hand" evidence="2">
    <location>
        <begin position="139"/>
        <end position="174"/>
    </location>
</feature>
<dbReference type="Gene3D" id="1.10.238.10">
    <property type="entry name" value="EF-hand"/>
    <property type="match status" value="1"/>
</dbReference>
<name>A0ABP0PE86_9DINO</name>
<dbReference type="CDD" id="cd00051">
    <property type="entry name" value="EFh"/>
    <property type="match status" value="1"/>
</dbReference>
<gene>
    <name evidence="3" type="ORF">SCF082_LOCUS36098</name>
</gene>
<dbReference type="InterPro" id="IPR011992">
    <property type="entry name" value="EF-hand-dom_pair"/>
</dbReference>
<proteinExistence type="predicted"/>
<dbReference type="Pfam" id="PF13499">
    <property type="entry name" value="EF-hand_7"/>
    <property type="match status" value="1"/>
</dbReference>
<evidence type="ECO:0000259" key="2">
    <source>
        <dbReference type="PROSITE" id="PS50222"/>
    </source>
</evidence>